<keyword evidence="4" id="KW-1185">Reference proteome</keyword>
<feature type="transmembrane region" description="Helical" evidence="2">
    <location>
        <begin position="380"/>
        <end position="398"/>
    </location>
</feature>
<gene>
    <name evidence="3" type="ORF">JAV76_05340</name>
</gene>
<name>A0A934I558_9MICO</name>
<comment type="caution">
    <text evidence="3">The sequence shown here is derived from an EMBL/GenBank/DDBJ whole genome shotgun (WGS) entry which is preliminary data.</text>
</comment>
<dbReference type="EMBL" id="JAEINH010000003">
    <property type="protein sequence ID" value="MBI9114436.1"/>
    <property type="molecule type" value="Genomic_DNA"/>
</dbReference>
<feature type="compositionally biased region" description="Acidic residues" evidence="1">
    <location>
        <begin position="350"/>
        <end position="371"/>
    </location>
</feature>
<evidence type="ECO:0000256" key="1">
    <source>
        <dbReference type="SAM" id="MobiDB-lite"/>
    </source>
</evidence>
<dbReference type="RefSeq" id="WP_198732982.1">
    <property type="nucleotide sequence ID" value="NZ_JAEINH010000003.1"/>
</dbReference>
<accession>A0A934I558</accession>
<sequence>MTSENGVPLTRRQIREQEAARAAAAARESAPQVAPPAQASRPQQPVAQQPPARSPQPQRGQQAPAARSAQRPTQQDTDAQQRAWRQAAPGAQPPARQAAPAAPQGPSTSRVGQGRAPVEPERTSAAQSLSRRALREQVPQSRPMVVAPEQSTAIRTVDETGELSAIRAMDRRPGDTGQSAPVRGGAQAPVRDHARSAPTRPAARPPERQPVVRQPVVRQPAQQPHQPQQSQQTQWPGAGAGAAGAVQPDRAPSGLLGADQPRRPWPPVEPGGSRTPIRGVEAVQAPAEPLFEQRVSAPPVEPEPHADPEPLADADELFPTLPRWDAITSTGSDEPPTARPSTRSSVRALDEDDRLDEDDLDEDDFDDDDLDDEPDHKYTWLHYLILVAVAFVLGLIIWKVGLEGRDVASSDGSSTGGTGVALVSPDTSHHPYL</sequence>
<keyword evidence="2" id="KW-1133">Transmembrane helix</keyword>
<keyword evidence="2" id="KW-0812">Transmembrane</keyword>
<protein>
    <submittedName>
        <fullName evidence="3">Uncharacterized protein</fullName>
    </submittedName>
</protein>
<proteinExistence type="predicted"/>
<feature type="region of interest" description="Disordered" evidence="1">
    <location>
        <begin position="1"/>
        <end position="289"/>
    </location>
</feature>
<feature type="region of interest" description="Disordered" evidence="1">
    <location>
        <begin position="407"/>
        <end position="433"/>
    </location>
</feature>
<reference evidence="3" key="1">
    <citation type="submission" date="2020-12" db="EMBL/GenBank/DDBJ databases">
        <title>Sanguibacter suaedae sp. nov., isolated from Suaeda aralocaspica.</title>
        <authorList>
            <person name="Ma Q."/>
        </authorList>
    </citation>
    <scope>NUCLEOTIDE SEQUENCE</scope>
    <source>
        <strain evidence="3">YZGR15</strain>
    </source>
</reference>
<evidence type="ECO:0000313" key="3">
    <source>
        <dbReference type="EMBL" id="MBI9114436.1"/>
    </source>
</evidence>
<feature type="compositionally biased region" description="Low complexity" evidence="1">
    <location>
        <begin position="209"/>
        <end position="234"/>
    </location>
</feature>
<evidence type="ECO:0000256" key="2">
    <source>
        <dbReference type="SAM" id="Phobius"/>
    </source>
</evidence>
<dbReference type="Proteomes" id="UP000602087">
    <property type="component" value="Unassembled WGS sequence"/>
</dbReference>
<feature type="compositionally biased region" description="Low complexity" evidence="1">
    <location>
        <begin position="20"/>
        <end position="106"/>
    </location>
</feature>
<feature type="region of interest" description="Disordered" evidence="1">
    <location>
        <begin position="325"/>
        <end position="371"/>
    </location>
</feature>
<evidence type="ECO:0000313" key="4">
    <source>
        <dbReference type="Proteomes" id="UP000602087"/>
    </source>
</evidence>
<dbReference type="AlphaFoldDB" id="A0A934I558"/>
<organism evidence="3 4">
    <name type="scientific">Sanguibacter suaedae</name>
    <dbReference type="NCBI Taxonomy" id="2795737"/>
    <lineage>
        <taxon>Bacteria</taxon>
        <taxon>Bacillati</taxon>
        <taxon>Actinomycetota</taxon>
        <taxon>Actinomycetes</taxon>
        <taxon>Micrococcales</taxon>
        <taxon>Sanguibacteraceae</taxon>
        <taxon>Sanguibacter</taxon>
    </lineage>
</organism>
<keyword evidence="2" id="KW-0472">Membrane</keyword>